<name>A0ABP0FD75_CLALP</name>
<proteinExistence type="predicted"/>
<dbReference type="Proteomes" id="UP001642483">
    <property type="component" value="Unassembled WGS sequence"/>
</dbReference>
<gene>
    <name evidence="1" type="ORF">CVLEPA_LOCUS6996</name>
</gene>
<evidence type="ECO:0000313" key="1">
    <source>
        <dbReference type="EMBL" id="CAK8677636.1"/>
    </source>
</evidence>
<sequence>MKLRTGIRRHVNTIPFQSSVQRNITAITTDYFATEGAMALQQSVCDSFSVMRGFAFNKFKAHAWEDHEYWGLMREAGNTVGNIVATWSRLVMVKPNMVSARYCFLCFKPYYPALYNSRMKKTPITLLSKLPN</sequence>
<protein>
    <submittedName>
        <fullName evidence="1">Uncharacterized protein</fullName>
    </submittedName>
</protein>
<reference evidence="1 2" key="1">
    <citation type="submission" date="2024-02" db="EMBL/GenBank/DDBJ databases">
        <authorList>
            <person name="Daric V."/>
            <person name="Darras S."/>
        </authorList>
    </citation>
    <scope>NUCLEOTIDE SEQUENCE [LARGE SCALE GENOMIC DNA]</scope>
</reference>
<dbReference type="EMBL" id="CAWYQH010000046">
    <property type="protein sequence ID" value="CAK8677636.1"/>
    <property type="molecule type" value="Genomic_DNA"/>
</dbReference>
<evidence type="ECO:0000313" key="2">
    <source>
        <dbReference type="Proteomes" id="UP001642483"/>
    </source>
</evidence>
<keyword evidence="2" id="KW-1185">Reference proteome</keyword>
<organism evidence="1 2">
    <name type="scientific">Clavelina lepadiformis</name>
    <name type="common">Light-bulb sea squirt</name>
    <name type="synonym">Ascidia lepadiformis</name>
    <dbReference type="NCBI Taxonomy" id="159417"/>
    <lineage>
        <taxon>Eukaryota</taxon>
        <taxon>Metazoa</taxon>
        <taxon>Chordata</taxon>
        <taxon>Tunicata</taxon>
        <taxon>Ascidiacea</taxon>
        <taxon>Aplousobranchia</taxon>
        <taxon>Clavelinidae</taxon>
        <taxon>Clavelina</taxon>
    </lineage>
</organism>
<comment type="caution">
    <text evidence="1">The sequence shown here is derived from an EMBL/GenBank/DDBJ whole genome shotgun (WGS) entry which is preliminary data.</text>
</comment>
<accession>A0ABP0FD75</accession>